<keyword evidence="3" id="KW-1185">Reference proteome</keyword>
<protein>
    <submittedName>
        <fullName evidence="2">Uncharacterized protein</fullName>
    </submittedName>
</protein>
<dbReference type="Proteomes" id="UP000028602">
    <property type="component" value="Unassembled WGS sequence"/>
</dbReference>
<name>A0A085JD17_9GAMM</name>
<proteinExistence type="predicted"/>
<reference evidence="2 3" key="1">
    <citation type="submission" date="2014-05" db="EMBL/GenBank/DDBJ databases">
        <title>ATOL: Assembling a taxonomically balanced genome-scale reconstruction of the evolutionary history of the Enterobacteriaceae.</title>
        <authorList>
            <person name="Plunkett G.III."/>
            <person name="Neeno-Eckwall E.C."/>
            <person name="Glasner J.D."/>
            <person name="Perna N.T."/>
        </authorList>
    </citation>
    <scope>NUCLEOTIDE SEQUENCE [LARGE SCALE GENOMIC DNA]</scope>
    <source>
        <strain evidence="2 3">ATCC 33301</strain>
    </source>
</reference>
<comment type="caution">
    <text evidence="2">The sequence shown here is derived from an EMBL/GenBank/DDBJ whole genome shotgun (WGS) entry which is preliminary data.</text>
</comment>
<feature type="compositionally biased region" description="Basic and acidic residues" evidence="1">
    <location>
        <begin position="38"/>
        <end position="64"/>
    </location>
</feature>
<evidence type="ECO:0000313" key="2">
    <source>
        <dbReference type="EMBL" id="KFD18363.1"/>
    </source>
</evidence>
<organism evidence="2 3">
    <name type="scientific">Tatumella ptyseos ATCC 33301</name>
    <dbReference type="NCBI Taxonomy" id="1005995"/>
    <lineage>
        <taxon>Bacteria</taxon>
        <taxon>Pseudomonadati</taxon>
        <taxon>Pseudomonadota</taxon>
        <taxon>Gammaproteobacteria</taxon>
        <taxon>Enterobacterales</taxon>
        <taxon>Erwiniaceae</taxon>
        <taxon>Tatumella</taxon>
    </lineage>
</organism>
<evidence type="ECO:0000256" key="1">
    <source>
        <dbReference type="SAM" id="MobiDB-lite"/>
    </source>
</evidence>
<accession>A0A085JD17</accession>
<evidence type="ECO:0000313" key="3">
    <source>
        <dbReference type="Proteomes" id="UP000028602"/>
    </source>
</evidence>
<dbReference type="EMBL" id="JMPR01000038">
    <property type="protein sequence ID" value="KFD18363.1"/>
    <property type="molecule type" value="Genomic_DNA"/>
</dbReference>
<gene>
    <name evidence="2" type="ORF">GTPT_2553</name>
</gene>
<feature type="region of interest" description="Disordered" evidence="1">
    <location>
        <begin position="38"/>
        <end position="85"/>
    </location>
</feature>
<dbReference type="RefSeq" id="WP_029989287.1">
    <property type="nucleotide sequence ID" value="NZ_ATMJ01000001.1"/>
</dbReference>
<dbReference type="AlphaFoldDB" id="A0A085JD17"/>
<sequence>MNDKETRILEEPQTLLNLGSAYTKAREEYLSELARDCERSDGSGVQEARRDVHQNELREAERSAESAPNAQKQLVTRLTEEYLSR</sequence>